<dbReference type="SUPFAM" id="SSF48264">
    <property type="entry name" value="Cytochrome P450"/>
    <property type="match status" value="1"/>
</dbReference>
<dbReference type="OrthoDB" id="1470350at2759"/>
<dbReference type="InterPro" id="IPR036396">
    <property type="entry name" value="Cyt_P450_sf"/>
</dbReference>
<accession>A0A026W6D1</accession>
<evidence type="ECO:0000256" key="1">
    <source>
        <dbReference type="ARBA" id="ARBA00001971"/>
    </source>
</evidence>
<proteinExistence type="inferred from homology"/>
<dbReference type="PANTHER" id="PTHR24291">
    <property type="entry name" value="CYTOCHROME P450 FAMILY 4"/>
    <property type="match status" value="1"/>
</dbReference>
<evidence type="ECO:0000256" key="9">
    <source>
        <dbReference type="PIRSR" id="PIRSR602401-1"/>
    </source>
</evidence>
<dbReference type="STRING" id="2015173.A0A026W6D1"/>
<name>A0A026W6D1_OOCBI</name>
<evidence type="ECO:0000313" key="11">
    <source>
        <dbReference type="EMBL" id="EZA51176.1"/>
    </source>
</evidence>
<evidence type="ECO:0000256" key="6">
    <source>
        <dbReference type="ARBA" id="ARBA00023002"/>
    </source>
</evidence>
<dbReference type="Gene3D" id="1.10.630.10">
    <property type="entry name" value="Cytochrome P450"/>
    <property type="match status" value="2"/>
</dbReference>
<comment type="cofactor">
    <cofactor evidence="1 9">
        <name>heme</name>
        <dbReference type="ChEBI" id="CHEBI:30413"/>
    </cofactor>
</comment>
<keyword evidence="8 10" id="KW-0503">Monooxygenase</keyword>
<dbReference type="AlphaFoldDB" id="A0A026W6D1"/>
<sequence>LIFISGAKWQKRRKILTPAFHFNIIKQFFDTMVEESNRMTKSLKDMENSTVQDLRSFISYHTLNIICETSMGTSLRNMDVAEQERYHKTIYDLTEILIYKVIRVWYHSEILFRFSSKYKEQVKCLNILHSFTEKIVAERKQYHESTGGRYLNFENEIEDNDMIGSRKKRLAMLDLMIAASNNNQMSDSDIREEVDTFVFEGHDTVSAALTFAILLLAEHKDVQPDFWPNPEVFDPDRFLPEQVQNRHPFAYIPFSAGSRNCIGQRFAMMELKTVIGTLVHNFYLEPLDHLKDVRFLMNIIIHPKQPMRVKFVPIENTNLL</sequence>
<keyword evidence="4 9" id="KW-0349">Heme</keyword>
<dbReference type="EMBL" id="KK107409">
    <property type="protein sequence ID" value="EZA51176.1"/>
    <property type="molecule type" value="Genomic_DNA"/>
</dbReference>
<protein>
    <submittedName>
        <fullName evidence="11">Cytochrome P450 4C1</fullName>
    </submittedName>
</protein>
<evidence type="ECO:0000256" key="10">
    <source>
        <dbReference type="RuleBase" id="RU000461"/>
    </source>
</evidence>
<dbReference type="GO" id="GO:0005506">
    <property type="term" value="F:iron ion binding"/>
    <property type="evidence" value="ECO:0007669"/>
    <property type="project" value="InterPro"/>
</dbReference>
<reference evidence="11 12" key="1">
    <citation type="journal article" date="2014" name="Curr. Biol.">
        <title>The genome of the clonal raider ant Cerapachys biroi.</title>
        <authorList>
            <person name="Oxley P.R."/>
            <person name="Ji L."/>
            <person name="Fetter-Pruneda I."/>
            <person name="McKenzie S.K."/>
            <person name="Li C."/>
            <person name="Hu H."/>
            <person name="Zhang G."/>
            <person name="Kronauer D.J."/>
        </authorList>
    </citation>
    <scope>NUCLEOTIDE SEQUENCE [LARGE SCALE GENOMIC DNA]</scope>
</reference>
<evidence type="ECO:0000256" key="4">
    <source>
        <dbReference type="ARBA" id="ARBA00022617"/>
    </source>
</evidence>
<keyword evidence="7 9" id="KW-0408">Iron</keyword>
<keyword evidence="12" id="KW-1185">Reference proteome</keyword>
<dbReference type="GO" id="GO:0020037">
    <property type="term" value="F:heme binding"/>
    <property type="evidence" value="ECO:0007669"/>
    <property type="project" value="InterPro"/>
</dbReference>
<evidence type="ECO:0000256" key="7">
    <source>
        <dbReference type="ARBA" id="ARBA00023004"/>
    </source>
</evidence>
<dbReference type="GO" id="GO:0004497">
    <property type="term" value="F:monooxygenase activity"/>
    <property type="evidence" value="ECO:0007669"/>
    <property type="project" value="UniProtKB-KW"/>
</dbReference>
<keyword evidence="6 10" id="KW-0560">Oxidoreductase</keyword>
<dbReference type="OMA" id="HECTNGR"/>
<dbReference type="PROSITE" id="PS00086">
    <property type="entry name" value="CYTOCHROME_P450"/>
    <property type="match status" value="1"/>
</dbReference>
<evidence type="ECO:0000256" key="2">
    <source>
        <dbReference type="ARBA" id="ARBA00003690"/>
    </source>
</evidence>
<dbReference type="PRINTS" id="PR00385">
    <property type="entry name" value="P450"/>
</dbReference>
<dbReference type="InterPro" id="IPR002401">
    <property type="entry name" value="Cyt_P450_E_grp-I"/>
</dbReference>
<evidence type="ECO:0000256" key="8">
    <source>
        <dbReference type="ARBA" id="ARBA00023033"/>
    </source>
</evidence>
<evidence type="ECO:0000313" key="12">
    <source>
        <dbReference type="Proteomes" id="UP000053097"/>
    </source>
</evidence>
<comment type="function">
    <text evidence="2">May be involved in the metabolism of insect hormones and in the breakdown of synthetic insecticides.</text>
</comment>
<evidence type="ECO:0000256" key="5">
    <source>
        <dbReference type="ARBA" id="ARBA00022723"/>
    </source>
</evidence>
<feature type="non-terminal residue" evidence="11">
    <location>
        <position position="1"/>
    </location>
</feature>
<dbReference type="GO" id="GO:0016705">
    <property type="term" value="F:oxidoreductase activity, acting on paired donors, with incorporation or reduction of molecular oxygen"/>
    <property type="evidence" value="ECO:0007669"/>
    <property type="project" value="InterPro"/>
</dbReference>
<gene>
    <name evidence="11" type="ORF">X777_10274</name>
</gene>
<dbReference type="InterPro" id="IPR017972">
    <property type="entry name" value="Cyt_P450_CS"/>
</dbReference>
<dbReference type="PANTHER" id="PTHR24291:SF105">
    <property type="entry name" value="CYTOCHROME P450 4P1-RELATED"/>
    <property type="match status" value="1"/>
</dbReference>
<comment type="similarity">
    <text evidence="3 10">Belongs to the cytochrome P450 family.</text>
</comment>
<keyword evidence="5 9" id="KW-0479">Metal-binding</keyword>
<dbReference type="PRINTS" id="PR00463">
    <property type="entry name" value="EP450I"/>
</dbReference>
<dbReference type="InterPro" id="IPR050196">
    <property type="entry name" value="Cytochrome_P450_Monoox"/>
</dbReference>
<evidence type="ECO:0000256" key="3">
    <source>
        <dbReference type="ARBA" id="ARBA00010617"/>
    </source>
</evidence>
<feature type="binding site" description="axial binding residue" evidence="9">
    <location>
        <position position="261"/>
    </location>
    <ligand>
        <name>heme</name>
        <dbReference type="ChEBI" id="CHEBI:30413"/>
    </ligand>
    <ligandPart>
        <name>Fe</name>
        <dbReference type="ChEBI" id="CHEBI:18248"/>
    </ligandPart>
</feature>
<dbReference type="Pfam" id="PF00067">
    <property type="entry name" value="p450"/>
    <property type="match status" value="2"/>
</dbReference>
<organism evidence="11 12">
    <name type="scientific">Ooceraea biroi</name>
    <name type="common">Clonal raider ant</name>
    <name type="synonym">Cerapachys biroi</name>
    <dbReference type="NCBI Taxonomy" id="2015173"/>
    <lineage>
        <taxon>Eukaryota</taxon>
        <taxon>Metazoa</taxon>
        <taxon>Ecdysozoa</taxon>
        <taxon>Arthropoda</taxon>
        <taxon>Hexapoda</taxon>
        <taxon>Insecta</taxon>
        <taxon>Pterygota</taxon>
        <taxon>Neoptera</taxon>
        <taxon>Endopterygota</taxon>
        <taxon>Hymenoptera</taxon>
        <taxon>Apocrita</taxon>
        <taxon>Aculeata</taxon>
        <taxon>Formicoidea</taxon>
        <taxon>Formicidae</taxon>
        <taxon>Dorylinae</taxon>
        <taxon>Ooceraea</taxon>
    </lineage>
</organism>
<dbReference type="Proteomes" id="UP000053097">
    <property type="component" value="Unassembled WGS sequence"/>
</dbReference>
<dbReference type="InterPro" id="IPR001128">
    <property type="entry name" value="Cyt_P450"/>
</dbReference>